<keyword evidence="8" id="KW-1185">Reference proteome</keyword>
<evidence type="ECO:0000313" key="7">
    <source>
        <dbReference type="EMBL" id="EEH55605.1"/>
    </source>
</evidence>
<keyword evidence="5" id="KW-0732">Signal</keyword>
<protein>
    <submittedName>
        <fullName evidence="7">Predicted protein</fullName>
    </submittedName>
</protein>
<dbReference type="InterPro" id="IPR027417">
    <property type="entry name" value="P-loop_NTPase"/>
</dbReference>
<feature type="compositionally biased region" description="Basic and acidic residues" evidence="4">
    <location>
        <begin position="380"/>
        <end position="398"/>
    </location>
</feature>
<organism evidence="8">
    <name type="scientific">Micromonas pusilla (strain CCMP1545)</name>
    <name type="common">Picoplanktonic green alga</name>
    <dbReference type="NCBI Taxonomy" id="564608"/>
    <lineage>
        <taxon>Eukaryota</taxon>
        <taxon>Viridiplantae</taxon>
        <taxon>Chlorophyta</taxon>
        <taxon>Mamiellophyceae</taxon>
        <taxon>Mamiellales</taxon>
        <taxon>Mamiellaceae</taxon>
        <taxon>Micromonas</taxon>
    </lineage>
</organism>
<dbReference type="Gene3D" id="3.40.50.300">
    <property type="entry name" value="P-loop containing nucleotide triphosphate hydrolases"/>
    <property type="match status" value="2"/>
</dbReference>
<dbReference type="KEGG" id="mpp:MICPUCDRAFT_18269"/>
<dbReference type="PANTHER" id="PTHR19211:SF14">
    <property type="entry name" value="ATP-BINDING CASSETTE SUB-FAMILY F MEMBER 1"/>
    <property type="match status" value="1"/>
</dbReference>
<dbReference type="PANTHER" id="PTHR19211">
    <property type="entry name" value="ATP-BINDING TRANSPORT PROTEIN-RELATED"/>
    <property type="match status" value="1"/>
</dbReference>
<sequence>RMRAALAQALFISPGLLLLDEPTNHLDLPATLWLASYLSSPACAKTATLLVTHSADFVASCATDLLHLDHFQKKITRHKGDVWNFLNGADDRFKAQSKAFDAQQKKLAELKSKGGLSAEKAAAKLLKDSRADALLEKPNVYAVKFSFPSSEDDRPCIAVLDASYTIPGRSEPMYRDLRFSVHAKSRVALVGPNGCGKSTLLGLLAGRLKPDSGEVSPDRSLTLGRYDQHFDELLPVETTKHATKHLEDAFGISTQEARKLLGQSGLEGNAHLTPVKNLSGGQKSRVLFAQLAATRANVLVLDEPTNHLDLESVEALIEGLNAFKGGVFVSTHDARLVEGLDECEVWVCGEGETGVRVLPRPNGFARYRDAVEREVEEKVERASAEAKKRKSGLKDRAKGRGGGK</sequence>
<feature type="region of interest" description="Disordered" evidence="4">
    <location>
        <begin position="380"/>
        <end position="404"/>
    </location>
</feature>
<dbReference type="Pfam" id="PF00005">
    <property type="entry name" value="ABC_tran"/>
    <property type="match status" value="1"/>
</dbReference>
<keyword evidence="2" id="KW-0547">Nucleotide-binding</keyword>
<dbReference type="AlphaFoldDB" id="C1MWM1"/>
<feature type="domain" description="ABC transporter" evidence="6">
    <location>
        <begin position="157"/>
        <end position="373"/>
    </location>
</feature>
<dbReference type="OrthoDB" id="2110130at2759"/>
<evidence type="ECO:0000313" key="8">
    <source>
        <dbReference type="Proteomes" id="UP000001876"/>
    </source>
</evidence>
<dbReference type="GO" id="GO:0016887">
    <property type="term" value="F:ATP hydrolysis activity"/>
    <property type="evidence" value="ECO:0007669"/>
    <property type="project" value="InterPro"/>
</dbReference>
<dbReference type="CDD" id="cd03221">
    <property type="entry name" value="ABCF_EF-3"/>
    <property type="match status" value="1"/>
</dbReference>
<proteinExistence type="predicted"/>
<dbReference type="GeneID" id="9685387"/>
<gene>
    <name evidence="7" type="ORF">MICPUCDRAFT_18269</name>
</gene>
<dbReference type="STRING" id="564608.C1MWM1"/>
<dbReference type="InterPro" id="IPR003593">
    <property type="entry name" value="AAA+_ATPase"/>
</dbReference>
<feature type="chain" id="PRO_5005339882" evidence="5">
    <location>
        <begin position="18"/>
        <end position="404"/>
    </location>
</feature>
<evidence type="ECO:0000256" key="1">
    <source>
        <dbReference type="ARBA" id="ARBA00022737"/>
    </source>
</evidence>
<evidence type="ECO:0000256" key="5">
    <source>
        <dbReference type="SAM" id="SignalP"/>
    </source>
</evidence>
<evidence type="ECO:0000256" key="2">
    <source>
        <dbReference type="ARBA" id="ARBA00022741"/>
    </source>
</evidence>
<dbReference type="EMBL" id="GG663741">
    <property type="protein sequence ID" value="EEH55605.1"/>
    <property type="molecule type" value="Genomic_DNA"/>
</dbReference>
<dbReference type="Proteomes" id="UP000001876">
    <property type="component" value="Unassembled WGS sequence"/>
</dbReference>
<name>C1MWM1_MICPC</name>
<reference evidence="7 8" key="1">
    <citation type="journal article" date="2009" name="Science">
        <title>Green evolution and dynamic adaptations revealed by genomes of the marine picoeukaryotes Micromonas.</title>
        <authorList>
            <person name="Worden A.Z."/>
            <person name="Lee J.H."/>
            <person name="Mock T."/>
            <person name="Rouze P."/>
            <person name="Simmons M.P."/>
            <person name="Aerts A.L."/>
            <person name="Allen A.E."/>
            <person name="Cuvelier M.L."/>
            <person name="Derelle E."/>
            <person name="Everett M.V."/>
            <person name="Foulon E."/>
            <person name="Grimwood J."/>
            <person name="Gundlach H."/>
            <person name="Henrissat B."/>
            <person name="Napoli C."/>
            <person name="McDonald S.M."/>
            <person name="Parker M.S."/>
            <person name="Rombauts S."/>
            <person name="Salamov A."/>
            <person name="Von Dassow P."/>
            <person name="Badger J.H."/>
            <person name="Coutinho P.M."/>
            <person name="Demir E."/>
            <person name="Dubchak I."/>
            <person name="Gentemann C."/>
            <person name="Eikrem W."/>
            <person name="Gready J.E."/>
            <person name="John U."/>
            <person name="Lanier W."/>
            <person name="Lindquist E.A."/>
            <person name="Lucas S."/>
            <person name="Mayer K.F."/>
            <person name="Moreau H."/>
            <person name="Not F."/>
            <person name="Otillar R."/>
            <person name="Panaud O."/>
            <person name="Pangilinan J."/>
            <person name="Paulsen I."/>
            <person name="Piegu B."/>
            <person name="Poliakov A."/>
            <person name="Robbens S."/>
            <person name="Schmutz J."/>
            <person name="Toulza E."/>
            <person name="Wyss T."/>
            <person name="Zelensky A."/>
            <person name="Zhou K."/>
            <person name="Armbrust E.V."/>
            <person name="Bhattacharya D."/>
            <person name="Goodenough U.W."/>
            <person name="Van de Peer Y."/>
            <person name="Grigoriev I.V."/>
        </authorList>
    </citation>
    <scope>NUCLEOTIDE SEQUENCE [LARGE SCALE GENOMIC DNA]</scope>
    <source>
        <strain evidence="7 8">CCMP1545</strain>
    </source>
</reference>
<feature type="signal peptide" evidence="5">
    <location>
        <begin position="1"/>
        <end position="17"/>
    </location>
</feature>
<dbReference type="RefSeq" id="XP_003059653.1">
    <property type="nucleotide sequence ID" value="XM_003059607.1"/>
</dbReference>
<dbReference type="PROSITE" id="PS50893">
    <property type="entry name" value="ABC_TRANSPORTER_2"/>
    <property type="match status" value="1"/>
</dbReference>
<dbReference type="InterPro" id="IPR017871">
    <property type="entry name" value="ABC_transporter-like_CS"/>
</dbReference>
<keyword evidence="1" id="KW-0677">Repeat</keyword>
<dbReference type="eggNOG" id="KOG0066">
    <property type="taxonomic scope" value="Eukaryota"/>
</dbReference>
<dbReference type="OMA" id="SNSSIMW"/>
<dbReference type="PROSITE" id="PS00211">
    <property type="entry name" value="ABC_TRANSPORTER_1"/>
    <property type="match status" value="1"/>
</dbReference>
<dbReference type="GO" id="GO:0005524">
    <property type="term" value="F:ATP binding"/>
    <property type="evidence" value="ECO:0007669"/>
    <property type="project" value="UniProtKB-KW"/>
</dbReference>
<accession>C1MWM1</accession>
<evidence type="ECO:0000259" key="6">
    <source>
        <dbReference type="PROSITE" id="PS50893"/>
    </source>
</evidence>
<feature type="non-terminal residue" evidence="7">
    <location>
        <position position="1"/>
    </location>
</feature>
<dbReference type="InterPro" id="IPR003439">
    <property type="entry name" value="ABC_transporter-like_ATP-bd"/>
</dbReference>
<dbReference type="InterPro" id="IPR050611">
    <property type="entry name" value="ABCF"/>
</dbReference>
<evidence type="ECO:0000256" key="4">
    <source>
        <dbReference type="SAM" id="MobiDB-lite"/>
    </source>
</evidence>
<keyword evidence="3" id="KW-0067">ATP-binding</keyword>
<evidence type="ECO:0000256" key="3">
    <source>
        <dbReference type="ARBA" id="ARBA00022840"/>
    </source>
</evidence>
<dbReference type="SUPFAM" id="SSF52540">
    <property type="entry name" value="P-loop containing nucleoside triphosphate hydrolases"/>
    <property type="match status" value="2"/>
</dbReference>
<dbReference type="SMART" id="SM00382">
    <property type="entry name" value="AAA"/>
    <property type="match status" value="1"/>
</dbReference>